<accession>A0AA40FKQ7</accession>
<sequence length="191" mass="22061">MLELICRWRFADLIRKRRDIVPMLADVENFREDIPLKMELNMKEKMYSPTKCKACAPRYIWFSVSQSKYDPEDNRWSKDSPVGSRREPVGTCWVVSNNFNESQEYSPCRTRYWGYHRQGSCQAGLGAAMSKRTVGYKYGNPTCPDGCHVPKELRGDTRGRPRTAEYGQECEFLLYAPPSVAIRIRGACARV</sequence>
<evidence type="ECO:0000313" key="2">
    <source>
        <dbReference type="Proteomes" id="UP001177670"/>
    </source>
</evidence>
<dbReference type="InterPro" id="IPR028994">
    <property type="entry name" value="Integrin_alpha_N"/>
</dbReference>
<dbReference type="EMBL" id="JAHYIQ010000028">
    <property type="protein sequence ID" value="KAK1120894.1"/>
    <property type="molecule type" value="Genomic_DNA"/>
</dbReference>
<protein>
    <submittedName>
        <fullName evidence="1">Uncharacterized protein</fullName>
    </submittedName>
</protein>
<keyword evidence="2" id="KW-1185">Reference proteome</keyword>
<dbReference type="GO" id="GO:0008305">
    <property type="term" value="C:integrin complex"/>
    <property type="evidence" value="ECO:0007669"/>
    <property type="project" value="TreeGrafter"/>
</dbReference>
<dbReference type="GO" id="GO:0009897">
    <property type="term" value="C:external side of plasma membrane"/>
    <property type="evidence" value="ECO:0007669"/>
    <property type="project" value="TreeGrafter"/>
</dbReference>
<organism evidence="1 2">
    <name type="scientific">Melipona bicolor</name>
    <dbReference type="NCBI Taxonomy" id="60889"/>
    <lineage>
        <taxon>Eukaryota</taxon>
        <taxon>Metazoa</taxon>
        <taxon>Ecdysozoa</taxon>
        <taxon>Arthropoda</taxon>
        <taxon>Hexapoda</taxon>
        <taxon>Insecta</taxon>
        <taxon>Pterygota</taxon>
        <taxon>Neoptera</taxon>
        <taxon>Endopterygota</taxon>
        <taxon>Hymenoptera</taxon>
        <taxon>Apocrita</taxon>
        <taxon>Aculeata</taxon>
        <taxon>Apoidea</taxon>
        <taxon>Anthophila</taxon>
        <taxon>Apidae</taxon>
        <taxon>Melipona</taxon>
    </lineage>
</organism>
<dbReference type="GO" id="GO:0033627">
    <property type="term" value="P:cell adhesion mediated by integrin"/>
    <property type="evidence" value="ECO:0007669"/>
    <property type="project" value="TreeGrafter"/>
</dbReference>
<comment type="caution">
    <text evidence="1">The sequence shown here is derived from an EMBL/GenBank/DDBJ whole genome shotgun (WGS) entry which is preliminary data.</text>
</comment>
<dbReference type="GO" id="GO:0007229">
    <property type="term" value="P:integrin-mediated signaling pathway"/>
    <property type="evidence" value="ECO:0007669"/>
    <property type="project" value="TreeGrafter"/>
</dbReference>
<dbReference type="Proteomes" id="UP001177670">
    <property type="component" value="Unassembled WGS sequence"/>
</dbReference>
<gene>
    <name evidence="1" type="ORF">K0M31_010678</name>
</gene>
<evidence type="ECO:0000313" key="1">
    <source>
        <dbReference type="EMBL" id="KAK1120894.1"/>
    </source>
</evidence>
<reference evidence="1" key="1">
    <citation type="submission" date="2021-10" db="EMBL/GenBank/DDBJ databases">
        <title>Melipona bicolor Genome sequencing and assembly.</title>
        <authorList>
            <person name="Araujo N.S."/>
            <person name="Arias M.C."/>
        </authorList>
    </citation>
    <scope>NUCLEOTIDE SEQUENCE</scope>
    <source>
        <strain evidence="1">USP_2M_L1-L4_2017</strain>
        <tissue evidence="1">Whole body</tissue>
    </source>
</reference>
<dbReference type="AlphaFoldDB" id="A0AA40FKQ7"/>
<dbReference type="SUPFAM" id="SSF69318">
    <property type="entry name" value="Integrin alpha N-terminal domain"/>
    <property type="match status" value="1"/>
</dbReference>
<dbReference type="Gene3D" id="2.130.10.130">
    <property type="entry name" value="Integrin alpha, N-terminal"/>
    <property type="match status" value="1"/>
</dbReference>
<dbReference type="GO" id="GO:0098609">
    <property type="term" value="P:cell-cell adhesion"/>
    <property type="evidence" value="ECO:0007669"/>
    <property type="project" value="TreeGrafter"/>
</dbReference>
<dbReference type="PANTHER" id="PTHR23220">
    <property type="entry name" value="INTEGRIN ALPHA"/>
    <property type="match status" value="1"/>
</dbReference>
<name>A0AA40FKQ7_9HYME</name>
<dbReference type="GO" id="GO:0005178">
    <property type="term" value="F:integrin binding"/>
    <property type="evidence" value="ECO:0007669"/>
    <property type="project" value="TreeGrafter"/>
</dbReference>
<dbReference type="PANTHER" id="PTHR23220:SF133">
    <property type="entry name" value="INTEGRIN ALPHA-PS2"/>
    <property type="match status" value="1"/>
</dbReference>
<proteinExistence type="predicted"/>
<dbReference type="GO" id="GO:0007160">
    <property type="term" value="P:cell-matrix adhesion"/>
    <property type="evidence" value="ECO:0007669"/>
    <property type="project" value="TreeGrafter"/>
</dbReference>